<gene>
    <name evidence="5" type="ORF">DCS_08134</name>
</gene>
<dbReference type="PANTHER" id="PTHR43702:SF3">
    <property type="entry name" value="PROTEIN TSGA"/>
    <property type="match status" value="1"/>
</dbReference>
<dbReference type="PANTHER" id="PTHR43702">
    <property type="entry name" value="L-FUCOSE-PROTON SYMPORTER"/>
    <property type="match status" value="1"/>
</dbReference>
<dbReference type="InterPro" id="IPR011701">
    <property type="entry name" value="MFS"/>
</dbReference>
<keyword evidence="4" id="KW-0812">Transmembrane</keyword>
<organism evidence="5 6">
    <name type="scientific">Drechmeria coniospora</name>
    <name type="common">Nematophagous fungus</name>
    <name type="synonym">Meria coniospora</name>
    <dbReference type="NCBI Taxonomy" id="98403"/>
    <lineage>
        <taxon>Eukaryota</taxon>
        <taxon>Fungi</taxon>
        <taxon>Dikarya</taxon>
        <taxon>Ascomycota</taxon>
        <taxon>Pezizomycotina</taxon>
        <taxon>Sordariomycetes</taxon>
        <taxon>Hypocreomycetidae</taxon>
        <taxon>Hypocreales</taxon>
        <taxon>Ophiocordycipitaceae</taxon>
        <taxon>Drechmeria</taxon>
    </lineage>
</organism>
<feature type="transmembrane region" description="Helical" evidence="4">
    <location>
        <begin position="429"/>
        <end position="452"/>
    </location>
</feature>
<feature type="transmembrane region" description="Helical" evidence="4">
    <location>
        <begin position="368"/>
        <end position="391"/>
    </location>
</feature>
<feature type="transmembrane region" description="Helical" evidence="4">
    <location>
        <begin position="128"/>
        <end position="153"/>
    </location>
</feature>
<feature type="compositionally biased region" description="Polar residues" evidence="3">
    <location>
        <begin position="505"/>
        <end position="516"/>
    </location>
</feature>
<dbReference type="GO" id="GO:0022857">
    <property type="term" value="F:transmembrane transporter activity"/>
    <property type="evidence" value="ECO:0007669"/>
    <property type="project" value="InterPro"/>
</dbReference>
<dbReference type="Gene3D" id="1.20.1250.20">
    <property type="entry name" value="MFS general substrate transporter like domains"/>
    <property type="match status" value="3"/>
</dbReference>
<proteinExistence type="predicted"/>
<dbReference type="GeneID" id="63720777"/>
<sequence length="516" mass="55953">MGSPSRFRAFLQRHALKADDTRRTKAAELTLRESIFPITLVTILFFLWGFSYGLLDTLNKHFQTALNVDRARSSGLQAAYFAAYPLAAIGHAAWILRHYGYRAVFIWGLCLYALGALLAIAALKAKSFGGFCACIFIIGNGLGSLETAANPFITGTHPSTRRPRTRPLCPLLIGAPVPPVCGPPRYSEIRINISQAFNGVGTVVAPVLGSYVFFTFSDERALANVQWVYLSIAVFVLLLAAVFFFADIPEITDADMEFQADETHSDADKKPFRKQYKLFHATFAQFCYTGAQVAIASFFINYASSTRPNTDAATAAKFFAGAQAAFAIGRFAGVGIMKFVKPRWVFLAFITCCIIFIGPSITQGGNMGISMLYIVSFFESICFPTILALGMRGLGRHTKRGSGYLVAGIVGGACVPPLTGVAGDASGDGIAMVVPMMFFVAAWSYALCVNFVPSYVKVLDSFGQAKIGLEMREGFDGIERSSTRSLGDDFRDRHVTSDHVHGKSIEQSSAKAATVV</sequence>
<name>A0A151GGD6_DRECN</name>
<feature type="transmembrane region" description="Helical" evidence="4">
    <location>
        <begin position="312"/>
        <end position="332"/>
    </location>
</feature>
<keyword evidence="4" id="KW-0472">Membrane</keyword>
<evidence type="ECO:0000256" key="3">
    <source>
        <dbReference type="SAM" id="MobiDB-lite"/>
    </source>
</evidence>
<keyword evidence="4" id="KW-1133">Transmembrane helix</keyword>
<dbReference type="SUPFAM" id="SSF103473">
    <property type="entry name" value="MFS general substrate transporter"/>
    <property type="match status" value="1"/>
</dbReference>
<feature type="transmembrane region" description="Helical" evidence="4">
    <location>
        <begin position="344"/>
        <end position="362"/>
    </location>
</feature>
<protein>
    <submittedName>
        <fullName evidence="5">L-fucose permease</fullName>
    </submittedName>
</protein>
<evidence type="ECO:0000256" key="2">
    <source>
        <dbReference type="ARBA" id="ARBA00022475"/>
    </source>
</evidence>
<evidence type="ECO:0000256" key="4">
    <source>
        <dbReference type="SAM" id="Phobius"/>
    </source>
</evidence>
<feature type="transmembrane region" description="Helical" evidence="4">
    <location>
        <begin position="196"/>
        <end position="214"/>
    </location>
</feature>
<comment type="subcellular location">
    <subcellularLocation>
        <location evidence="1">Cell inner membrane</location>
        <topology evidence="1">Multi-pass membrane protein</topology>
    </subcellularLocation>
</comment>
<dbReference type="GO" id="GO:0005886">
    <property type="term" value="C:plasma membrane"/>
    <property type="evidence" value="ECO:0007669"/>
    <property type="project" value="UniProtKB-SubCell"/>
</dbReference>
<feature type="transmembrane region" description="Helical" evidence="4">
    <location>
        <begin position="103"/>
        <end position="122"/>
    </location>
</feature>
<keyword evidence="6" id="KW-1185">Reference proteome</keyword>
<dbReference type="Pfam" id="PF07690">
    <property type="entry name" value="MFS_1"/>
    <property type="match status" value="1"/>
</dbReference>
<evidence type="ECO:0000313" key="6">
    <source>
        <dbReference type="Proteomes" id="UP000076580"/>
    </source>
</evidence>
<keyword evidence="2" id="KW-1003">Cell membrane</keyword>
<dbReference type="InParanoid" id="A0A151GGD6"/>
<feature type="region of interest" description="Disordered" evidence="3">
    <location>
        <begin position="497"/>
        <end position="516"/>
    </location>
</feature>
<evidence type="ECO:0000256" key="1">
    <source>
        <dbReference type="ARBA" id="ARBA00004429"/>
    </source>
</evidence>
<dbReference type="InterPro" id="IPR036259">
    <property type="entry name" value="MFS_trans_sf"/>
</dbReference>
<dbReference type="STRING" id="98403.A0A151GGD6"/>
<dbReference type="Proteomes" id="UP000076580">
    <property type="component" value="Chromosome 03"/>
</dbReference>
<evidence type="ECO:0000313" key="5">
    <source>
        <dbReference type="EMBL" id="KYK56167.1"/>
    </source>
</evidence>
<reference evidence="5 6" key="1">
    <citation type="journal article" date="2016" name="Sci. Rep.">
        <title>Insights into Adaptations to a Near-Obligate Nematode Endoparasitic Lifestyle from the Finished Genome of Drechmeria coniospora.</title>
        <authorList>
            <person name="Zhang L."/>
            <person name="Zhou Z."/>
            <person name="Guo Q."/>
            <person name="Fokkens L."/>
            <person name="Miskei M."/>
            <person name="Pocsi I."/>
            <person name="Zhang W."/>
            <person name="Chen M."/>
            <person name="Wang L."/>
            <person name="Sun Y."/>
            <person name="Donzelli B.G."/>
            <person name="Gibson D.M."/>
            <person name="Nelson D.R."/>
            <person name="Luo J.G."/>
            <person name="Rep M."/>
            <person name="Liu H."/>
            <person name="Yang S."/>
            <person name="Wang J."/>
            <person name="Krasnoff S.B."/>
            <person name="Xu Y."/>
            <person name="Molnar I."/>
            <person name="Lin M."/>
        </authorList>
    </citation>
    <scope>NUCLEOTIDE SEQUENCE [LARGE SCALE GENOMIC DNA]</scope>
    <source>
        <strain evidence="5 6">ARSEF 6962</strain>
    </source>
</reference>
<feature type="transmembrane region" description="Helical" evidence="4">
    <location>
        <begin position="403"/>
        <end position="423"/>
    </location>
</feature>
<accession>A0A151GGD6</accession>
<feature type="transmembrane region" description="Helical" evidence="4">
    <location>
        <begin position="278"/>
        <end position="300"/>
    </location>
</feature>
<feature type="transmembrane region" description="Helical" evidence="4">
    <location>
        <begin position="75"/>
        <end position="96"/>
    </location>
</feature>
<feature type="transmembrane region" description="Helical" evidence="4">
    <location>
        <begin position="35"/>
        <end position="55"/>
    </location>
</feature>
<dbReference type="EMBL" id="LAYC01000003">
    <property type="protein sequence ID" value="KYK56167.1"/>
    <property type="molecule type" value="Genomic_DNA"/>
</dbReference>
<dbReference type="AlphaFoldDB" id="A0A151GGD6"/>
<dbReference type="InterPro" id="IPR050375">
    <property type="entry name" value="MFS_TsgA-like"/>
</dbReference>
<comment type="caution">
    <text evidence="5">The sequence shown here is derived from an EMBL/GenBank/DDBJ whole genome shotgun (WGS) entry which is preliminary data.</text>
</comment>
<dbReference type="RefSeq" id="XP_040655519.1">
    <property type="nucleotide sequence ID" value="XM_040805415.1"/>
</dbReference>
<feature type="transmembrane region" description="Helical" evidence="4">
    <location>
        <begin position="226"/>
        <end position="246"/>
    </location>
</feature>